<protein>
    <submittedName>
        <fullName evidence="1">Uncharacterized protein</fullName>
    </submittedName>
</protein>
<sequence length="81" mass="8598">MNIIKPSANVISLTTQNTVYNSVLVYVAATTAAQVNVFSNASTQYASFVVPANQYIFVQKNPTDLISANVAVLATPAAYRG</sequence>
<accession>A0A6J5M5A7</accession>
<dbReference type="EMBL" id="LR796380">
    <property type="protein sequence ID" value="CAB4140637.1"/>
    <property type="molecule type" value="Genomic_DNA"/>
</dbReference>
<gene>
    <name evidence="1" type="ORF">UFOVP395_45</name>
</gene>
<proteinExistence type="predicted"/>
<evidence type="ECO:0000313" key="1">
    <source>
        <dbReference type="EMBL" id="CAB4140637.1"/>
    </source>
</evidence>
<reference evidence="1" key="1">
    <citation type="submission" date="2020-04" db="EMBL/GenBank/DDBJ databases">
        <authorList>
            <person name="Chiriac C."/>
            <person name="Salcher M."/>
            <person name="Ghai R."/>
            <person name="Kavagutti S V."/>
        </authorList>
    </citation>
    <scope>NUCLEOTIDE SEQUENCE</scope>
</reference>
<name>A0A6J5M5A7_9CAUD</name>
<organism evidence="1">
    <name type="scientific">uncultured Caudovirales phage</name>
    <dbReference type="NCBI Taxonomy" id="2100421"/>
    <lineage>
        <taxon>Viruses</taxon>
        <taxon>Duplodnaviria</taxon>
        <taxon>Heunggongvirae</taxon>
        <taxon>Uroviricota</taxon>
        <taxon>Caudoviricetes</taxon>
        <taxon>Peduoviridae</taxon>
        <taxon>Maltschvirus</taxon>
        <taxon>Maltschvirus maltsch</taxon>
    </lineage>
</organism>